<dbReference type="Pfam" id="PF00534">
    <property type="entry name" value="Glycos_transf_1"/>
    <property type="match status" value="1"/>
</dbReference>
<evidence type="ECO:0000313" key="4">
    <source>
        <dbReference type="Proteomes" id="UP001149009"/>
    </source>
</evidence>
<feature type="domain" description="Glycosyltransferase subfamily 4-like N-terminal" evidence="2">
    <location>
        <begin position="11"/>
        <end position="168"/>
    </location>
</feature>
<proteinExistence type="predicted"/>
<dbReference type="EC" id="2.4.-.-" evidence="3"/>
<keyword evidence="4" id="KW-1185">Reference proteome</keyword>
<gene>
    <name evidence="3" type="ORF">NYR54_08340</name>
</gene>
<comment type="caution">
    <text evidence="3">The sequence shown here is derived from an EMBL/GenBank/DDBJ whole genome shotgun (WGS) entry which is preliminary data.</text>
</comment>
<dbReference type="RefSeq" id="WP_261515163.1">
    <property type="nucleotide sequence ID" value="NZ_JAODNV010000008.1"/>
</dbReference>
<dbReference type="PANTHER" id="PTHR45947">
    <property type="entry name" value="SULFOQUINOVOSYL TRANSFERASE SQD2"/>
    <property type="match status" value="1"/>
</dbReference>
<dbReference type="Proteomes" id="UP001149009">
    <property type="component" value="Unassembled WGS sequence"/>
</dbReference>
<dbReference type="InterPro" id="IPR050194">
    <property type="entry name" value="Glycosyltransferase_grp1"/>
</dbReference>
<evidence type="ECO:0000259" key="1">
    <source>
        <dbReference type="Pfam" id="PF00534"/>
    </source>
</evidence>
<protein>
    <submittedName>
        <fullName evidence="3">Glycosyltransferase</fullName>
        <ecNumber evidence="3">2.4.-.-</ecNumber>
    </submittedName>
</protein>
<organism evidence="3 4">
    <name type="scientific">Chelativorans petroleitrophicus</name>
    <dbReference type="NCBI Taxonomy" id="2975484"/>
    <lineage>
        <taxon>Bacteria</taxon>
        <taxon>Pseudomonadati</taxon>
        <taxon>Pseudomonadota</taxon>
        <taxon>Alphaproteobacteria</taxon>
        <taxon>Hyphomicrobiales</taxon>
        <taxon>Phyllobacteriaceae</taxon>
        <taxon>Chelativorans</taxon>
    </lineage>
</organism>
<dbReference type="PANTHER" id="PTHR45947:SF3">
    <property type="entry name" value="SULFOQUINOVOSYL TRANSFERASE SQD2"/>
    <property type="match status" value="1"/>
</dbReference>
<feature type="domain" description="Glycosyl transferase family 1" evidence="1">
    <location>
        <begin position="185"/>
        <end position="332"/>
    </location>
</feature>
<dbReference type="SUPFAM" id="SSF53756">
    <property type="entry name" value="UDP-Glycosyltransferase/glycogen phosphorylase"/>
    <property type="match status" value="1"/>
</dbReference>
<sequence>MLIGTVSVTGGGVIEALRSLSLALSRISDISVEIFSLRGEGDRVDFGDIPVHLFAARGPTAFGYAPGLVDGLEARDIDLLHVHGLWMYLSVAARRWAQRSGRPYVVSPHGMLDPWALRNARWKKRLAGLLYENAHLRNATCLHALCEAEKEAIEAAGFTGPIAVLPNGVDFPFVSFERPPWRKMLPPESKVLLFLGRVTPKKRVLELIRAFARSSRGDGAWRLVIVGPVDESYERRLRQEIEARNCGASVHLAGPAYGEARAAAYAAADAFILPSVSEGLPMAALEAFASGLPALLTAQCNLPEGFAAGAALQISAHEEGIAEGLECLFAMDESERLLMSASARRLAISRFNWDTIALDMARLYRRMAEAQVAERRRSLFGQAGFPA</sequence>
<dbReference type="InterPro" id="IPR001296">
    <property type="entry name" value="Glyco_trans_1"/>
</dbReference>
<dbReference type="Pfam" id="PF13579">
    <property type="entry name" value="Glyco_trans_4_4"/>
    <property type="match status" value="1"/>
</dbReference>
<evidence type="ECO:0000313" key="3">
    <source>
        <dbReference type="EMBL" id="MCT8990302.1"/>
    </source>
</evidence>
<dbReference type="Gene3D" id="3.40.50.2000">
    <property type="entry name" value="Glycogen Phosphorylase B"/>
    <property type="match status" value="2"/>
</dbReference>
<dbReference type="EMBL" id="JAODNV010000008">
    <property type="protein sequence ID" value="MCT8990302.1"/>
    <property type="molecule type" value="Genomic_DNA"/>
</dbReference>
<dbReference type="InterPro" id="IPR028098">
    <property type="entry name" value="Glyco_trans_4-like_N"/>
</dbReference>
<dbReference type="GO" id="GO:0016758">
    <property type="term" value="F:hexosyltransferase activity"/>
    <property type="evidence" value="ECO:0007669"/>
    <property type="project" value="TreeGrafter"/>
</dbReference>
<evidence type="ECO:0000259" key="2">
    <source>
        <dbReference type="Pfam" id="PF13579"/>
    </source>
</evidence>
<reference evidence="3" key="1">
    <citation type="submission" date="2022-08" db="EMBL/GenBank/DDBJ databases">
        <title>Chelativorans sichuanense sp. nov., a paraffin oil-degrading bacterium isolated from a mixture of oil-based drill cuttings and paddy soil.</title>
        <authorList>
            <person name="Yu J."/>
            <person name="Liu H."/>
            <person name="Chen Q."/>
        </authorList>
    </citation>
    <scope>NUCLEOTIDE SEQUENCE</scope>
    <source>
        <strain evidence="3">SCAU 2101</strain>
    </source>
</reference>
<name>A0A9X2XA47_9HYPH</name>
<keyword evidence="3" id="KW-0328">Glycosyltransferase</keyword>
<keyword evidence="3" id="KW-0808">Transferase</keyword>
<dbReference type="AlphaFoldDB" id="A0A9X2XA47"/>
<accession>A0A9X2XA47</accession>